<evidence type="ECO:0000313" key="1">
    <source>
        <dbReference type="EMBL" id="KGN73874.1"/>
    </source>
</evidence>
<organism evidence="1 3">
    <name type="scientific">Porphyromonas macacae</name>
    <dbReference type="NCBI Taxonomy" id="28115"/>
    <lineage>
        <taxon>Bacteria</taxon>
        <taxon>Pseudomonadati</taxon>
        <taxon>Bacteroidota</taxon>
        <taxon>Bacteroidia</taxon>
        <taxon>Bacteroidales</taxon>
        <taxon>Porphyromonadaceae</taxon>
        <taxon>Porphyromonas</taxon>
    </lineage>
</organism>
<dbReference type="InterPro" id="IPR008323">
    <property type="entry name" value="UCP033563"/>
</dbReference>
<dbReference type="PIRSF" id="PIRSF033563">
    <property type="entry name" value="UCP033563"/>
    <property type="match status" value="1"/>
</dbReference>
<dbReference type="OrthoDB" id="9781616at2"/>
<dbReference type="Pfam" id="PF06245">
    <property type="entry name" value="DUF1015"/>
    <property type="match status" value="1"/>
</dbReference>
<evidence type="ECO:0000313" key="3">
    <source>
        <dbReference type="Proteomes" id="UP000030103"/>
    </source>
</evidence>
<dbReference type="EMBL" id="UGTI01000001">
    <property type="protein sequence ID" value="SUB78442.1"/>
    <property type="molecule type" value="Genomic_DNA"/>
</dbReference>
<reference evidence="1 3" key="1">
    <citation type="submission" date="2014-09" db="EMBL/GenBank/DDBJ databases">
        <title>Draft Genome Sequence of Porphyromonas macacae COT-192_OH2859.</title>
        <authorList>
            <person name="Wallis C."/>
            <person name="Deusch O."/>
            <person name="O'Flynn C."/>
            <person name="Davis I."/>
            <person name="Horsfall A."/>
            <person name="Kirkwood N."/>
            <person name="Harris S."/>
            <person name="Eisen J.A."/>
            <person name="Coil D.A."/>
            <person name="Darling A.E."/>
            <person name="Jospin G."/>
            <person name="Alexiev A."/>
        </authorList>
    </citation>
    <scope>NUCLEOTIDE SEQUENCE [LARGE SCALE GENOMIC DNA]</scope>
    <source>
        <strain evidence="3">COT-192 OH2859</strain>
        <strain evidence="1">COT-192_OH2859</strain>
    </source>
</reference>
<dbReference type="SUPFAM" id="SSF110849">
    <property type="entry name" value="ParB/Sulfiredoxin"/>
    <property type="match status" value="1"/>
</dbReference>
<accession>A0A0A2GAY9</accession>
<dbReference type="Proteomes" id="UP000254263">
    <property type="component" value="Unassembled WGS sequence"/>
</dbReference>
<dbReference type="eggNOG" id="COG4198">
    <property type="taxonomic scope" value="Bacteria"/>
</dbReference>
<dbReference type="EMBL" id="JRFA01000017">
    <property type="protein sequence ID" value="KGN73874.1"/>
    <property type="molecule type" value="Genomic_DNA"/>
</dbReference>
<dbReference type="RefSeq" id="WP_018360319.1">
    <property type="nucleotide sequence ID" value="NZ_JBGYTE010000039.1"/>
</dbReference>
<name>A0A0A2GAY9_9PORP</name>
<reference evidence="2 4" key="2">
    <citation type="submission" date="2018-06" db="EMBL/GenBank/DDBJ databases">
        <authorList>
            <consortium name="Pathogen Informatics"/>
            <person name="Doyle S."/>
        </authorList>
    </citation>
    <scope>NUCLEOTIDE SEQUENCE [LARGE SCALE GENOMIC DNA]</scope>
    <source>
        <strain evidence="2 4">NCTC13100</strain>
    </source>
</reference>
<dbReference type="PANTHER" id="PTHR36454:SF1">
    <property type="entry name" value="DUF1015 DOMAIN-CONTAINING PROTEIN"/>
    <property type="match status" value="1"/>
</dbReference>
<protein>
    <submittedName>
        <fullName evidence="2">Uncharacterized conserved protein</fullName>
    </submittedName>
</protein>
<gene>
    <name evidence="1" type="ORF">HQ47_06435</name>
    <name evidence="2" type="ORF">NCTC13100_01612</name>
</gene>
<dbReference type="PANTHER" id="PTHR36454">
    <property type="entry name" value="LMO2823 PROTEIN"/>
    <property type="match status" value="1"/>
</dbReference>
<proteinExistence type="predicted"/>
<evidence type="ECO:0000313" key="2">
    <source>
        <dbReference type="EMBL" id="SUB78442.1"/>
    </source>
</evidence>
<evidence type="ECO:0000313" key="4">
    <source>
        <dbReference type="Proteomes" id="UP000254263"/>
    </source>
</evidence>
<sequence>MAIIKPFKGVRPPKNLVEQVCSRPYDVLSSEEAREEAKGNEKSLYHIIRPEIDFPAGTDEHDPKVYDKAAENFKMFQDKGWLIQDNKECYYVYAQTMNGKTQYGLVVGAYVEDYLNGVIKKHELTRRDKEEDRMKHVRVNDANIEPVFFAYPDNDEIDAIVAKYTAKTPEYDFVAEFDGFGHQVWIIDEEKDIARITELFKAMPALYIADGHHRSAAAALVGAEKAKNNPSHRGDEEYNYFMAVCFPANQLTIIDYNRVVKDLNGLSEEQFLEKLKENFIVEKKGKDIYKPSKLHNFSLYMGGEWYSLTAKEGTYNDNDPIGVLDVTISSDLILHDILGIEDLRSSKRIDFVGGIRGLGELKKRVDSGEMKIALALYPVTMKQIIDIADSGNIMPPKTTWFEPKLRSGLIIHKLS</sequence>
<dbReference type="InterPro" id="IPR036086">
    <property type="entry name" value="ParB/Sulfiredoxin_sf"/>
</dbReference>
<keyword evidence="3" id="KW-1185">Reference proteome</keyword>
<dbReference type="AlphaFoldDB" id="A0A0A2GAY9"/>
<dbReference type="STRING" id="28115.HQ47_06435"/>
<dbReference type="Proteomes" id="UP000030103">
    <property type="component" value="Unassembled WGS sequence"/>
</dbReference>